<gene>
    <name evidence="2" type="ORF">A3F84_02590</name>
</gene>
<dbReference type="EMBL" id="MFKF01000214">
    <property type="protein sequence ID" value="OGG50092.1"/>
    <property type="molecule type" value="Genomic_DNA"/>
</dbReference>
<evidence type="ECO:0000259" key="1">
    <source>
        <dbReference type="Pfam" id="PF13860"/>
    </source>
</evidence>
<dbReference type="AlphaFoldDB" id="A0A1F6CML4"/>
<proteinExistence type="predicted"/>
<dbReference type="Gene3D" id="2.60.40.4070">
    <property type="match status" value="1"/>
</dbReference>
<evidence type="ECO:0000313" key="2">
    <source>
        <dbReference type="EMBL" id="OGG50092.1"/>
    </source>
</evidence>
<evidence type="ECO:0000313" key="3">
    <source>
        <dbReference type="Proteomes" id="UP000178606"/>
    </source>
</evidence>
<dbReference type="InterPro" id="IPR026444">
    <property type="entry name" value="Secre_tail"/>
</dbReference>
<sequence>MKNYPNPFNPSTTISYTLPEASTVRLTIYNILGQQVRTLINNRQAAGIHAVQWDGHDDAGRSVASGLYFYRLTAGEFTQTQKMLLLK</sequence>
<dbReference type="NCBIfam" id="TIGR04183">
    <property type="entry name" value="Por_Secre_tail"/>
    <property type="match status" value="1"/>
</dbReference>
<reference evidence="2 3" key="1">
    <citation type="journal article" date="2016" name="Nat. Commun.">
        <title>Thousands of microbial genomes shed light on interconnected biogeochemical processes in an aquifer system.</title>
        <authorList>
            <person name="Anantharaman K."/>
            <person name="Brown C.T."/>
            <person name="Hug L.A."/>
            <person name="Sharon I."/>
            <person name="Castelle C.J."/>
            <person name="Probst A.J."/>
            <person name="Thomas B.C."/>
            <person name="Singh A."/>
            <person name="Wilkins M.J."/>
            <person name="Karaoz U."/>
            <person name="Brodie E.L."/>
            <person name="Williams K.H."/>
            <person name="Hubbard S.S."/>
            <person name="Banfield J.F."/>
        </authorList>
    </citation>
    <scope>NUCLEOTIDE SEQUENCE [LARGE SCALE GENOMIC DNA]</scope>
    <source>
        <strain evidence="3">RIFCSPLOWO2_12_FULL_64_10</strain>
    </source>
</reference>
<dbReference type="InterPro" id="IPR025965">
    <property type="entry name" value="FlgD/Vpr_Ig-like"/>
</dbReference>
<comment type="caution">
    <text evidence="2">The sequence shown here is derived from an EMBL/GenBank/DDBJ whole genome shotgun (WGS) entry which is preliminary data.</text>
</comment>
<dbReference type="Proteomes" id="UP000178606">
    <property type="component" value="Unassembled WGS sequence"/>
</dbReference>
<accession>A0A1F6CML4</accession>
<dbReference type="Pfam" id="PF13860">
    <property type="entry name" value="FlgD_ig"/>
    <property type="match status" value="1"/>
</dbReference>
<organism evidence="2 3">
    <name type="scientific">Handelsmanbacteria sp. (strain RIFCSPLOWO2_12_FULL_64_10)</name>
    <dbReference type="NCBI Taxonomy" id="1817868"/>
    <lineage>
        <taxon>Bacteria</taxon>
        <taxon>Candidatus Handelsmaniibacteriota</taxon>
    </lineage>
</organism>
<name>A0A1F6CML4_HANXR</name>
<protein>
    <recommendedName>
        <fullName evidence="1">FlgD/Vpr Ig-like domain-containing protein</fullName>
    </recommendedName>
</protein>
<feature type="domain" description="FlgD/Vpr Ig-like" evidence="1">
    <location>
        <begin position="12"/>
        <end position="74"/>
    </location>
</feature>